<feature type="compositionally biased region" description="Low complexity" evidence="5">
    <location>
        <begin position="8"/>
        <end position="21"/>
    </location>
</feature>
<dbReference type="PANTHER" id="PTHR42693">
    <property type="entry name" value="ARYLSULFATASE FAMILY MEMBER"/>
    <property type="match status" value="1"/>
</dbReference>
<keyword evidence="4" id="KW-0106">Calcium</keyword>
<proteinExistence type="inferred from homology"/>
<evidence type="ECO:0000256" key="2">
    <source>
        <dbReference type="ARBA" id="ARBA00022723"/>
    </source>
</evidence>
<comment type="similarity">
    <text evidence="1">Belongs to the sulfatase family.</text>
</comment>
<evidence type="ECO:0000256" key="5">
    <source>
        <dbReference type="SAM" id="MobiDB-lite"/>
    </source>
</evidence>
<evidence type="ECO:0000259" key="6">
    <source>
        <dbReference type="Pfam" id="PF00884"/>
    </source>
</evidence>
<evidence type="ECO:0000256" key="1">
    <source>
        <dbReference type="ARBA" id="ARBA00008779"/>
    </source>
</evidence>
<evidence type="ECO:0000256" key="3">
    <source>
        <dbReference type="ARBA" id="ARBA00022801"/>
    </source>
</evidence>
<accession>A0AAU1LL06</accession>
<dbReference type="InterPro" id="IPR050738">
    <property type="entry name" value="Sulfatase"/>
</dbReference>
<dbReference type="Pfam" id="PF00884">
    <property type="entry name" value="Sulfatase"/>
    <property type="match status" value="1"/>
</dbReference>
<evidence type="ECO:0000256" key="4">
    <source>
        <dbReference type="ARBA" id="ARBA00022837"/>
    </source>
</evidence>
<dbReference type="SUPFAM" id="SSF53649">
    <property type="entry name" value="Alkaline phosphatase-like"/>
    <property type="match status" value="1"/>
</dbReference>
<dbReference type="InterPro" id="IPR000917">
    <property type="entry name" value="Sulfatase_N"/>
</dbReference>
<dbReference type="Gene3D" id="3.40.720.10">
    <property type="entry name" value="Alkaline Phosphatase, subunit A"/>
    <property type="match status" value="1"/>
</dbReference>
<dbReference type="EMBL" id="CP108169">
    <property type="protein sequence ID" value="WTQ71902.1"/>
    <property type="molecule type" value="Genomic_DNA"/>
</dbReference>
<feature type="region of interest" description="Disordered" evidence="5">
    <location>
        <begin position="459"/>
        <end position="488"/>
    </location>
</feature>
<feature type="region of interest" description="Disordered" evidence="5">
    <location>
        <begin position="1"/>
        <end position="21"/>
    </location>
</feature>
<dbReference type="PANTHER" id="PTHR42693:SF53">
    <property type="entry name" value="ENDO-4-O-SULFATASE"/>
    <property type="match status" value="1"/>
</dbReference>
<reference evidence="7" key="1">
    <citation type="submission" date="2022-10" db="EMBL/GenBank/DDBJ databases">
        <title>The complete genomes of actinobacterial strains from the NBC collection.</title>
        <authorList>
            <person name="Joergensen T.S."/>
            <person name="Alvarez Arevalo M."/>
            <person name="Sterndorff E.B."/>
            <person name="Faurdal D."/>
            <person name="Vuksanovic O."/>
            <person name="Mourched A.-S."/>
            <person name="Charusanti P."/>
            <person name="Shaw S."/>
            <person name="Blin K."/>
            <person name="Weber T."/>
        </authorList>
    </citation>
    <scope>NUCLEOTIDE SEQUENCE</scope>
    <source>
        <strain evidence="7">NBC_00148</strain>
    </source>
</reference>
<dbReference type="InterPro" id="IPR017850">
    <property type="entry name" value="Alkaline_phosphatase_core_sf"/>
</dbReference>
<protein>
    <submittedName>
        <fullName evidence="7">Sulfatase-like hydrolase/transferase</fullName>
    </submittedName>
</protein>
<dbReference type="AlphaFoldDB" id="A0AAU1LL06"/>
<gene>
    <name evidence="7" type="ORF">OG222_01890</name>
</gene>
<feature type="domain" description="Sulfatase N-terminal" evidence="6">
    <location>
        <begin position="23"/>
        <end position="341"/>
    </location>
</feature>
<sequence length="488" mass="52120">MSGHGDTPAPADGAPAPSAGAPPQVIVILTDQQRWDTAGVHGNRAGVTPEFDRIAREGTLFEQAITPNPVCAPARSALQTGRYPTASGVFRNGLPLPEDVPTLAGAFAGAGYTTGYIGKWHLAGEDNPDGPVPPGRRGGYEKWLASDRLEFTSDAYRTVVYDEAGEPVRLPGYRSDALIDAAIRFVADHHDRPYLLFVSLLEPHHQNPTDDYPAPVGHRERYEGVWLPPDLAALAPGAPQGGAHRHLAGYLGQIKRVDEGVGRLRDALRSLGTEERTVLAWTADHGSHFRTRNGEYKRSAHESSVRVPLALTGPGFTGGGLVRRPVGTVDLMPTLLAAAGIAVPDGVQGRSLLPLTGGGDDAGRAGSVLVQISEDRVGRAVRTSRWKYAVDAPGADAWNEPDAGQYTETELYDLASDPYELDNLAGLTSHRAVADGLRAELLEWLERIEGVKPGIEPAAARPAGQRRAEPFPADVPWEGARFGHRPGT</sequence>
<evidence type="ECO:0000313" key="7">
    <source>
        <dbReference type="EMBL" id="WTQ71902.1"/>
    </source>
</evidence>
<dbReference type="GO" id="GO:0004065">
    <property type="term" value="F:arylsulfatase activity"/>
    <property type="evidence" value="ECO:0007669"/>
    <property type="project" value="TreeGrafter"/>
</dbReference>
<dbReference type="GO" id="GO:0046872">
    <property type="term" value="F:metal ion binding"/>
    <property type="evidence" value="ECO:0007669"/>
    <property type="project" value="UniProtKB-KW"/>
</dbReference>
<dbReference type="InterPro" id="IPR024607">
    <property type="entry name" value="Sulfatase_CS"/>
</dbReference>
<dbReference type="PROSITE" id="PS00149">
    <property type="entry name" value="SULFATASE_2"/>
    <property type="match status" value="1"/>
</dbReference>
<name>A0AAU1LL06_9ACTN</name>
<keyword evidence="3 7" id="KW-0378">Hydrolase</keyword>
<keyword evidence="2" id="KW-0479">Metal-binding</keyword>
<organism evidence="7">
    <name type="scientific">Streptomyces sp. NBC_00148</name>
    <dbReference type="NCBI Taxonomy" id="2903626"/>
    <lineage>
        <taxon>Bacteria</taxon>
        <taxon>Bacillati</taxon>
        <taxon>Actinomycetota</taxon>
        <taxon>Actinomycetes</taxon>
        <taxon>Kitasatosporales</taxon>
        <taxon>Streptomycetaceae</taxon>
        <taxon>Streptomyces</taxon>
    </lineage>
</organism>